<reference evidence="2" key="1">
    <citation type="submission" date="2016-11" db="EMBL/GenBank/DDBJ databases">
        <title>Dehalogenimonas formicexedens sp. nov., a chlorinated alkane respiring bacterium isolated from contaminated groundwater.</title>
        <authorList>
            <person name="Key T.A."/>
            <person name="Bowman K.S."/>
            <person name="Lee I."/>
            <person name="Chun J."/>
            <person name="Albuquerque L."/>
            <person name="da Costa M.S."/>
            <person name="Rainey F.A."/>
            <person name="Moe W.M."/>
        </authorList>
    </citation>
    <scope>NUCLEOTIDE SEQUENCE [LARGE SCALE GENOMIC DNA]</scope>
    <source>
        <strain evidence="2">NSZ-14</strain>
    </source>
</reference>
<evidence type="ECO:0008006" key="3">
    <source>
        <dbReference type="Google" id="ProtNLM"/>
    </source>
</evidence>
<proteinExistence type="predicted"/>
<protein>
    <recommendedName>
        <fullName evidence="3">PAS domain S-box-containing protein</fullName>
    </recommendedName>
</protein>
<dbReference type="Gene3D" id="3.30.450.20">
    <property type="entry name" value="PAS domain"/>
    <property type="match status" value="1"/>
</dbReference>
<name>A0A1P8F4K0_9CHLR</name>
<gene>
    <name evidence="1" type="ORF">Dform_00042</name>
</gene>
<evidence type="ECO:0000313" key="1">
    <source>
        <dbReference type="EMBL" id="APV43407.1"/>
    </source>
</evidence>
<dbReference type="InterPro" id="IPR035965">
    <property type="entry name" value="PAS-like_dom_sf"/>
</dbReference>
<dbReference type="EMBL" id="CP018258">
    <property type="protein sequence ID" value="APV43407.1"/>
    <property type="molecule type" value="Genomic_DNA"/>
</dbReference>
<dbReference type="Pfam" id="PF13596">
    <property type="entry name" value="PAS_10"/>
    <property type="match status" value="1"/>
</dbReference>
<keyword evidence="2" id="KW-1185">Reference proteome</keyword>
<organism evidence="1 2">
    <name type="scientific">Dehalogenimonas formicexedens</name>
    <dbReference type="NCBI Taxonomy" id="1839801"/>
    <lineage>
        <taxon>Bacteria</taxon>
        <taxon>Bacillati</taxon>
        <taxon>Chloroflexota</taxon>
        <taxon>Dehalococcoidia</taxon>
        <taxon>Dehalococcoidales</taxon>
        <taxon>Dehalococcoidaceae</taxon>
        <taxon>Dehalogenimonas</taxon>
    </lineage>
</organism>
<evidence type="ECO:0000313" key="2">
    <source>
        <dbReference type="Proteomes" id="UP000185934"/>
    </source>
</evidence>
<dbReference type="RefSeq" id="WP_076003223.1">
    <property type="nucleotide sequence ID" value="NZ_CP018258.1"/>
</dbReference>
<dbReference type="Proteomes" id="UP000185934">
    <property type="component" value="Chromosome"/>
</dbReference>
<dbReference type="OrthoDB" id="9769774at2"/>
<dbReference type="AlphaFoldDB" id="A0A1P8F4K0"/>
<sequence>MLENLSLSTIAAMLDTLPVDLTYMDEKDRIVWFSGHRIFNRPPEIIGRDVRECHKESSWPAIDTMIADFKSGASDLVEHFTDKSDGRKIRIRYMAVRDASGGYLGMVEMADDITSVRPSEPV</sequence>
<dbReference type="KEGG" id="dfo:Dform_00042"/>
<accession>A0A1P8F4K0</accession>
<dbReference type="SUPFAM" id="SSF55785">
    <property type="entry name" value="PYP-like sensor domain (PAS domain)"/>
    <property type="match status" value="1"/>
</dbReference>
<dbReference type="STRING" id="1839801.Dform_00042"/>